<dbReference type="SUPFAM" id="SSF51366">
    <property type="entry name" value="Ribulose-phoshate binding barrel"/>
    <property type="match status" value="1"/>
</dbReference>
<dbReference type="InterPro" id="IPR014732">
    <property type="entry name" value="OMPdecase"/>
</dbReference>
<keyword evidence="6" id="KW-0456">Lyase</keyword>
<dbReference type="Gene3D" id="3.20.20.70">
    <property type="entry name" value="Aldolase class I"/>
    <property type="match status" value="1"/>
</dbReference>
<dbReference type="InterPro" id="IPR001754">
    <property type="entry name" value="OMPdeCOase_dom"/>
</dbReference>
<sequence length="229" mass="24661">MSSPVILALDTKEPEQARNWIKIARPTINHFKIGLEFYLLNGKKSVAALQEEFDFELFLDLKLYDIPNTVKGAVESVASLKPKFLTVHAAGGAKMITAAAQSLPGGSIAAVTVLTSFNDDDFKALGYLEDIPQTAKRWAKQAIAAGASSLICSPFEAATMKALAPNSTIITPGVRSYGESLDDQNRVMTPKEALDNGADYVVIGRSITSCANISDKAMQDKITEIHQSI</sequence>
<evidence type="ECO:0000256" key="1">
    <source>
        <dbReference type="ARBA" id="ARBA00004861"/>
    </source>
</evidence>
<evidence type="ECO:0000256" key="3">
    <source>
        <dbReference type="ARBA" id="ARBA00021923"/>
    </source>
</evidence>
<evidence type="ECO:0000256" key="7">
    <source>
        <dbReference type="ARBA" id="ARBA00033428"/>
    </source>
</evidence>
<dbReference type="PANTHER" id="PTHR32119:SF2">
    <property type="entry name" value="OROTIDINE 5'-PHOSPHATE DECARBOXYLASE"/>
    <property type="match status" value="1"/>
</dbReference>
<dbReference type="AlphaFoldDB" id="A0A6J6E774"/>
<dbReference type="InterPro" id="IPR011060">
    <property type="entry name" value="RibuloseP-bd_barrel"/>
</dbReference>
<reference evidence="9" key="1">
    <citation type="submission" date="2020-05" db="EMBL/GenBank/DDBJ databases">
        <authorList>
            <person name="Chiriac C."/>
            <person name="Salcher M."/>
            <person name="Ghai R."/>
            <person name="Kavagutti S V."/>
        </authorList>
    </citation>
    <scope>NUCLEOTIDE SEQUENCE</scope>
</reference>
<feature type="domain" description="Orotidine 5'-phosphate decarboxylase" evidence="8">
    <location>
        <begin position="4"/>
        <end position="220"/>
    </location>
</feature>
<dbReference type="Pfam" id="PF00215">
    <property type="entry name" value="OMPdecase"/>
    <property type="match status" value="1"/>
</dbReference>
<protein>
    <recommendedName>
        <fullName evidence="3">Orotidine 5'-phosphate decarboxylase</fullName>
        <ecNumber evidence="2">4.1.1.23</ecNumber>
    </recommendedName>
    <alternativeName>
        <fullName evidence="7">OMP decarboxylase</fullName>
    </alternativeName>
</protein>
<evidence type="ECO:0000256" key="6">
    <source>
        <dbReference type="ARBA" id="ARBA00023239"/>
    </source>
</evidence>
<name>A0A6J6E774_9ZZZZ</name>
<dbReference type="NCBIfam" id="NF001273">
    <property type="entry name" value="PRK00230.1"/>
    <property type="match status" value="1"/>
</dbReference>
<dbReference type="PANTHER" id="PTHR32119">
    <property type="entry name" value="OROTIDINE 5'-PHOSPHATE DECARBOXYLASE"/>
    <property type="match status" value="1"/>
</dbReference>
<keyword evidence="5" id="KW-0665">Pyrimidine biosynthesis</keyword>
<dbReference type="InterPro" id="IPR018089">
    <property type="entry name" value="OMPdecase_AS"/>
</dbReference>
<accession>A0A6J6E774</accession>
<dbReference type="NCBIfam" id="TIGR01740">
    <property type="entry name" value="pyrF"/>
    <property type="match status" value="1"/>
</dbReference>
<dbReference type="InterPro" id="IPR013785">
    <property type="entry name" value="Aldolase_TIM"/>
</dbReference>
<dbReference type="GO" id="GO:0044205">
    <property type="term" value="P:'de novo' UMP biosynthetic process"/>
    <property type="evidence" value="ECO:0007669"/>
    <property type="project" value="UniProtKB-UniPathway"/>
</dbReference>
<dbReference type="SMART" id="SM00934">
    <property type="entry name" value="OMPdecase"/>
    <property type="match status" value="1"/>
</dbReference>
<evidence type="ECO:0000256" key="4">
    <source>
        <dbReference type="ARBA" id="ARBA00022793"/>
    </source>
</evidence>
<evidence type="ECO:0000259" key="8">
    <source>
        <dbReference type="SMART" id="SM00934"/>
    </source>
</evidence>
<proteinExistence type="predicted"/>
<dbReference type="UniPathway" id="UPA00070">
    <property type="reaction ID" value="UER00120"/>
</dbReference>
<keyword evidence="4" id="KW-0210">Decarboxylase</keyword>
<dbReference type="EC" id="4.1.1.23" evidence="2"/>
<dbReference type="PROSITE" id="PS00156">
    <property type="entry name" value="OMPDECASE"/>
    <property type="match status" value="1"/>
</dbReference>
<dbReference type="GO" id="GO:0005829">
    <property type="term" value="C:cytosol"/>
    <property type="evidence" value="ECO:0007669"/>
    <property type="project" value="TreeGrafter"/>
</dbReference>
<gene>
    <name evidence="9" type="ORF">UFOPK1747_00006</name>
</gene>
<dbReference type="EMBL" id="CAEZTV010000001">
    <property type="protein sequence ID" value="CAB4572007.1"/>
    <property type="molecule type" value="Genomic_DNA"/>
</dbReference>
<dbReference type="GO" id="GO:0004590">
    <property type="term" value="F:orotidine-5'-phosphate decarboxylase activity"/>
    <property type="evidence" value="ECO:0007669"/>
    <property type="project" value="UniProtKB-EC"/>
</dbReference>
<evidence type="ECO:0000313" key="9">
    <source>
        <dbReference type="EMBL" id="CAB4572007.1"/>
    </source>
</evidence>
<dbReference type="GO" id="GO:0006207">
    <property type="term" value="P:'de novo' pyrimidine nucleobase biosynthetic process"/>
    <property type="evidence" value="ECO:0007669"/>
    <property type="project" value="InterPro"/>
</dbReference>
<evidence type="ECO:0000256" key="5">
    <source>
        <dbReference type="ARBA" id="ARBA00022975"/>
    </source>
</evidence>
<comment type="pathway">
    <text evidence="1">Pyrimidine metabolism; UMP biosynthesis via de novo pathway; UMP from orotate: step 2/2.</text>
</comment>
<evidence type="ECO:0000256" key="2">
    <source>
        <dbReference type="ARBA" id="ARBA00012321"/>
    </source>
</evidence>
<organism evidence="9">
    <name type="scientific">freshwater metagenome</name>
    <dbReference type="NCBI Taxonomy" id="449393"/>
    <lineage>
        <taxon>unclassified sequences</taxon>
        <taxon>metagenomes</taxon>
        <taxon>ecological metagenomes</taxon>
    </lineage>
</organism>
<dbReference type="CDD" id="cd04725">
    <property type="entry name" value="OMP_decarboxylase_like"/>
    <property type="match status" value="1"/>
</dbReference>